<dbReference type="STRING" id="1246637.MTBBW1_310007"/>
<reference evidence="1 2" key="1">
    <citation type="submission" date="2017-03" db="EMBL/GenBank/DDBJ databases">
        <authorList>
            <person name="Afonso C.L."/>
            <person name="Miller P.J."/>
            <person name="Scott M.A."/>
            <person name="Spackman E."/>
            <person name="Goraichik I."/>
            <person name="Dimitrov K.M."/>
            <person name="Suarez D.L."/>
            <person name="Swayne D.E."/>
        </authorList>
    </citation>
    <scope>NUCLEOTIDE SEQUENCE [LARGE SCALE GENOMIC DNA]</scope>
    <source>
        <strain evidence="1">PRJEB14757</strain>
    </source>
</reference>
<dbReference type="EMBL" id="FWEV01000235">
    <property type="protein sequence ID" value="SLM31405.1"/>
    <property type="molecule type" value="Genomic_DNA"/>
</dbReference>
<gene>
    <name evidence="1" type="ORF">MTBBW1_310007</name>
</gene>
<dbReference type="InterPro" id="IPR035093">
    <property type="entry name" value="RelE/ParE_toxin_dom_sf"/>
</dbReference>
<sequence length="77" mass="9412">MRTITWHNKARKQIKKIPRQYQNGLYNHIDMLKEFPVFKGLDIIPLTNHKYDYRMRVGRYRVLFNDDEQIQIGMSTK</sequence>
<dbReference type="Gene3D" id="3.30.2310.20">
    <property type="entry name" value="RelE-like"/>
    <property type="match status" value="1"/>
</dbReference>
<keyword evidence="2" id="KW-1185">Reference proteome</keyword>
<dbReference type="OrthoDB" id="9797723at2"/>
<name>A0A1W1HG80_9BACT</name>
<organism evidence="1 2">
    <name type="scientific">Desulfamplus magnetovallimortis</name>
    <dbReference type="NCBI Taxonomy" id="1246637"/>
    <lineage>
        <taxon>Bacteria</taxon>
        <taxon>Pseudomonadati</taxon>
        <taxon>Thermodesulfobacteriota</taxon>
        <taxon>Desulfobacteria</taxon>
        <taxon>Desulfobacterales</taxon>
        <taxon>Desulfobacteraceae</taxon>
        <taxon>Desulfamplus</taxon>
    </lineage>
</organism>
<evidence type="ECO:0000313" key="2">
    <source>
        <dbReference type="Proteomes" id="UP000191931"/>
    </source>
</evidence>
<dbReference type="AlphaFoldDB" id="A0A1W1HG80"/>
<proteinExistence type="predicted"/>
<accession>A0A1W1HG80</accession>
<protein>
    <submittedName>
        <fullName evidence="1">Plasmid stabilization system</fullName>
    </submittedName>
</protein>
<dbReference type="Proteomes" id="UP000191931">
    <property type="component" value="Unassembled WGS sequence"/>
</dbReference>
<dbReference type="SUPFAM" id="SSF143011">
    <property type="entry name" value="RelE-like"/>
    <property type="match status" value="1"/>
</dbReference>
<evidence type="ECO:0000313" key="1">
    <source>
        <dbReference type="EMBL" id="SLM31405.1"/>
    </source>
</evidence>